<dbReference type="Proteomes" id="UP000649114">
    <property type="component" value="Unassembled WGS sequence"/>
</dbReference>
<reference evidence="9 11" key="2">
    <citation type="submission" date="2020-01" db="EMBL/GenBank/DDBJ databases">
        <title>Draft genome sequence of Aspergillus lentulus IFM 60648.</title>
        <authorList>
            <person name="Takahashi H."/>
            <person name="Yaguchi T."/>
        </authorList>
    </citation>
    <scope>NUCLEOTIDE SEQUENCE [LARGE SCALE GENOMIC DNA]</scope>
    <source>
        <strain evidence="9 11">IFM 60648</strain>
    </source>
</reference>
<dbReference type="CDD" id="cd07091">
    <property type="entry name" value="ALDH_F1-2_Ald2-like"/>
    <property type="match status" value="1"/>
</dbReference>
<evidence type="ECO:0000313" key="9">
    <source>
        <dbReference type="EMBL" id="GFF71991.1"/>
    </source>
</evidence>
<evidence type="ECO:0000256" key="5">
    <source>
        <dbReference type="ARBA" id="ARBA00049194"/>
    </source>
</evidence>
<sequence>MALFQTIVTPTVTYEQPLGLFINNEFVPGVEGKTFETINPHDEKPIVAVHEATEKDVDIAVEAARKAFKGAWKDVIPSERGRLLTRLADLLERDMDTVAAIEALDNGKAFHIAKGDVALSANCIRYYGGWADKIVGQTIDTSPGTLTYTRHEPVGVCGQIIPWNFPLLMWAWKIGPAISTGNTVVLKTAEQTPLSALYVARLVKEAGFPPGVINIISGFGRVAGAAIAAHMDIDKVAFTGSTLVGRQILQVAAKSNLKKVTLELGGKSPNIVFPDADLEDAIKYVNLGIYFNHGQCCAAGSRVLVHESIYDKFLALFKQRAEENKVGDPFHPETFQGPQVSQVQFDRIMGYIDEGKKAGATVITGGARHGEKGYYIQPTIFADVREDMKIVKEEIFGPVCTVQKFSSEEEAIEIANNTNYGLAAAVHTTNLNTAIRVSNAIRAGTVWINNYNTFLAQMPFGGFKESGLGRELGSYALDNYTQVKTVHARIKGA</sequence>
<dbReference type="InterPro" id="IPR016162">
    <property type="entry name" value="Ald_DH_N"/>
</dbReference>
<comment type="caution">
    <text evidence="10">The sequence shown here is derived from an EMBL/GenBank/DDBJ whole genome shotgun (WGS) entry which is preliminary data.</text>
</comment>
<dbReference type="EMBL" id="BLKI01000015">
    <property type="protein sequence ID" value="GFF71991.1"/>
    <property type="molecule type" value="Genomic_DNA"/>
</dbReference>
<dbReference type="FunFam" id="3.40.605.10:FF:000050">
    <property type="entry name" value="Aldehyde dehydrogenase, mitochondrial"/>
    <property type="match status" value="1"/>
</dbReference>
<dbReference type="EMBL" id="JAAAPU010000022">
    <property type="protein sequence ID" value="KAF4207039.1"/>
    <property type="molecule type" value="Genomic_DNA"/>
</dbReference>
<dbReference type="PROSITE" id="PS00687">
    <property type="entry name" value="ALDEHYDE_DEHYDR_GLU"/>
    <property type="match status" value="1"/>
</dbReference>
<dbReference type="InterPro" id="IPR029510">
    <property type="entry name" value="Ald_DH_CS_GLU"/>
</dbReference>
<keyword evidence="2 7" id="KW-0560">Oxidoreductase</keyword>
<dbReference type="InterPro" id="IPR016160">
    <property type="entry name" value="Ald_DH_CS_CYS"/>
</dbReference>
<evidence type="ECO:0000313" key="10">
    <source>
        <dbReference type="EMBL" id="KAF4207039.1"/>
    </source>
</evidence>
<dbReference type="PANTHER" id="PTHR11699">
    <property type="entry name" value="ALDEHYDE DEHYDROGENASE-RELATED"/>
    <property type="match status" value="1"/>
</dbReference>
<comment type="catalytic activity">
    <reaction evidence="5">
        <text>an aldehyde + NAD(+) + H2O = a carboxylate + NADH + 2 H(+)</text>
        <dbReference type="Rhea" id="RHEA:16185"/>
        <dbReference type="ChEBI" id="CHEBI:15377"/>
        <dbReference type="ChEBI" id="CHEBI:15378"/>
        <dbReference type="ChEBI" id="CHEBI:17478"/>
        <dbReference type="ChEBI" id="CHEBI:29067"/>
        <dbReference type="ChEBI" id="CHEBI:57540"/>
        <dbReference type="ChEBI" id="CHEBI:57945"/>
        <dbReference type="EC" id="1.2.1.3"/>
    </reaction>
</comment>
<organism evidence="10 12">
    <name type="scientific">Aspergillus lentulus</name>
    <dbReference type="NCBI Taxonomy" id="293939"/>
    <lineage>
        <taxon>Eukaryota</taxon>
        <taxon>Fungi</taxon>
        <taxon>Dikarya</taxon>
        <taxon>Ascomycota</taxon>
        <taxon>Pezizomycotina</taxon>
        <taxon>Eurotiomycetes</taxon>
        <taxon>Eurotiomycetidae</taxon>
        <taxon>Eurotiales</taxon>
        <taxon>Aspergillaceae</taxon>
        <taxon>Aspergillus</taxon>
        <taxon>Aspergillus subgen. Fumigati</taxon>
    </lineage>
</organism>
<keyword evidence="11" id="KW-1185">Reference proteome</keyword>
<dbReference type="InterPro" id="IPR015590">
    <property type="entry name" value="Aldehyde_DH_dom"/>
</dbReference>
<protein>
    <recommendedName>
        <fullName evidence="4">Aldehyde dehydrogenase</fullName>
        <ecNumber evidence="3">1.2.1.3</ecNumber>
    </recommendedName>
</protein>
<evidence type="ECO:0000256" key="3">
    <source>
        <dbReference type="ARBA" id="ARBA00024226"/>
    </source>
</evidence>
<dbReference type="InterPro" id="IPR016161">
    <property type="entry name" value="Ald_DH/histidinol_DH"/>
</dbReference>
<evidence type="ECO:0000259" key="8">
    <source>
        <dbReference type="Pfam" id="PF00171"/>
    </source>
</evidence>
<evidence type="ECO:0000256" key="2">
    <source>
        <dbReference type="ARBA" id="ARBA00023002"/>
    </source>
</evidence>
<evidence type="ECO:0000256" key="7">
    <source>
        <dbReference type="RuleBase" id="RU003345"/>
    </source>
</evidence>
<dbReference type="FunFam" id="3.40.309.10:FF:000001">
    <property type="entry name" value="Mitochondrial aldehyde dehydrogenase 2"/>
    <property type="match status" value="1"/>
</dbReference>
<comment type="similarity">
    <text evidence="1 7">Belongs to the aldehyde dehydrogenase family.</text>
</comment>
<dbReference type="FunFam" id="3.40.605.10:FF:000026">
    <property type="entry name" value="Aldehyde dehydrogenase, putative"/>
    <property type="match status" value="1"/>
</dbReference>
<gene>
    <name evidence="10" type="ORF">CNMCM8927_003872</name>
    <name evidence="9" type="ORF">IFM60648_03570</name>
</gene>
<evidence type="ECO:0000256" key="1">
    <source>
        <dbReference type="ARBA" id="ARBA00009986"/>
    </source>
</evidence>
<dbReference type="GO" id="GO:0004029">
    <property type="term" value="F:aldehyde dehydrogenase (NAD+) activity"/>
    <property type="evidence" value="ECO:0007669"/>
    <property type="project" value="UniProtKB-EC"/>
</dbReference>
<evidence type="ECO:0000256" key="6">
    <source>
        <dbReference type="PROSITE-ProRule" id="PRU10007"/>
    </source>
</evidence>
<dbReference type="AlphaFoldDB" id="A0AAN5YS81"/>
<dbReference type="Pfam" id="PF00171">
    <property type="entry name" value="Aldedh"/>
    <property type="match status" value="1"/>
</dbReference>
<evidence type="ECO:0000313" key="12">
    <source>
        <dbReference type="Proteomes" id="UP000649114"/>
    </source>
</evidence>
<dbReference type="SUPFAM" id="SSF53720">
    <property type="entry name" value="ALDH-like"/>
    <property type="match status" value="1"/>
</dbReference>
<dbReference type="Proteomes" id="UP000465220">
    <property type="component" value="Unassembled WGS sequence"/>
</dbReference>
<dbReference type="GO" id="GO:0019413">
    <property type="term" value="P:acetate biosynthetic process"/>
    <property type="evidence" value="ECO:0007669"/>
    <property type="project" value="UniProtKB-ARBA"/>
</dbReference>
<evidence type="ECO:0000256" key="4">
    <source>
        <dbReference type="ARBA" id="ARBA00044146"/>
    </source>
</evidence>
<dbReference type="Gene3D" id="3.40.309.10">
    <property type="entry name" value="Aldehyde Dehydrogenase, Chain A, domain 2"/>
    <property type="match status" value="1"/>
</dbReference>
<reference evidence="10" key="3">
    <citation type="submission" date="2020-04" db="EMBL/GenBank/DDBJ databases">
        <authorList>
            <person name="Santos R.A.C."/>
            <person name="Steenwyk J.L."/>
            <person name="Rivero-Menendez O."/>
            <person name="Mead M.E."/>
            <person name="Silva L.P."/>
            <person name="Bastos R.W."/>
            <person name="Alastruey-Izquierdo A."/>
            <person name="Goldman G.H."/>
            <person name="Rokas A."/>
        </authorList>
    </citation>
    <scope>NUCLEOTIDE SEQUENCE</scope>
    <source>
        <strain evidence="10">CNM-CM8927</strain>
    </source>
</reference>
<dbReference type="EC" id="1.2.1.3" evidence="3"/>
<name>A0AAN5YS81_ASPLE</name>
<proteinExistence type="inferred from homology"/>
<reference evidence="10" key="1">
    <citation type="journal article" date="2020" name="bioRxiv">
        <title>Genomic and phenotypic heterogeneity of clinical isolates of the human pathogens Aspergillus fumigatus, Aspergillus lentulus and Aspergillus fumigatiaffinis.</title>
        <authorList>
            <person name="dos Santos R.A.C."/>
            <person name="Steenwyk J.L."/>
            <person name="Rivero-Menendez O."/>
            <person name="Mead M.E."/>
            <person name="Silva L.P."/>
            <person name="Bastos R.W."/>
            <person name="Alastruey-Izquierdo A."/>
            <person name="Goldman G.H."/>
            <person name="Rokas A."/>
        </authorList>
    </citation>
    <scope>NUCLEOTIDE SEQUENCE</scope>
    <source>
        <strain evidence="10">CNM-CM8927</strain>
    </source>
</reference>
<dbReference type="InterPro" id="IPR016163">
    <property type="entry name" value="Ald_DH_C"/>
</dbReference>
<evidence type="ECO:0000313" key="11">
    <source>
        <dbReference type="Proteomes" id="UP000465220"/>
    </source>
</evidence>
<dbReference type="PROSITE" id="PS00070">
    <property type="entry name" value="ALDEHYDE_DEHYDR_CYS"/>
    <property type="match status" value="1"/>
</dbReference>
<dbReference type="Gene3D" id="3.40.605.10">
    <property type="entry name" value="Aldehyde Dehydrogenase, Chain A, domain 1"/>
    <property type="match status" value="1"/>
</dbReference>
<feature type="domain" description="Aldehyde dehydrogenase" evidence="8">
    <location>
        <begin position="30"/>
        <end position="486"/>
    </location>
</feature>
<accession>A0AAN5YS81</accession>
<feature type="active site" evidence="6">
    <location>
        <position position="263"/>
    </location>
</feature>